<dbReference type="AlphaFoldDB" id="A0A0A9BQ21"/>
<name>A0A0A9BQ21_ARUDO</name>
<protein>
    <submittedName>
        <fullName evidence="1">Uncharacterized protein</fullName>
    </submittedName>
</protein>
<accession>A0A0A9BQ21</accession>
<organism evidence="1">
    <name type="scientific">Arundo donax</name>
    <name type="common">Giant reed</name>
    <name type="synonym">Donax arundinaceus</name>
    <dbReference type="NCBI Taxonomy" id="35708"/>
    <lineage>
        <taxon>Eukaryota</taxon>
        <taxon>Viridiplantae</taxon>
        <taxon>Streptophyta</taxon>
        <taxon>Embryophyta</taxon>
        <taxon>Tracheophyta</taxon>
        <taxon>Spermatophyta</taxon>
        <taxon>Magnoliopsida</taxon>
        <taxon>Liliopsida</taxon>
        <taxon>Poales</taxon>
        <taxon>Poaceae</taxon>
        <taxon>PACMAD clade</taxon>
        <taxon>Arundinoideae</taxon>
        <taxon>Arundineae</taxon>
        <taxon>Arundo</taxon>
    </lineage>
</organism>
<reference evidence="1" key="2">
    <citation type="journal article" date="2015" name="Data Brief">
        <title>Shoot transcriptome of the giant reed, Arundo donax.</title>
        <authorList>
            <person name="Barrero R.A."/>
            <person name="Guerrero F.D."/>
            <person name="Moolhuijzen P."/>
            <person name="Goolsby J.A."/>
            <person name="Tidwell J."/>
            <person name="Bellgard S.E."/>
            <person name="Bellgard M.I."/>
        </authorList>
    </citation>
    <scope>NUCLEOTIDE SEQUENCE</scope>
    <source>
        <tissue evidence="1">Shoot tissue taken approximately 20 cm above the soil surface</tissue>
    </source>
</reference>
<sequence>MTCARSRTLRRRSSTSSTGGLDLLLMKRFMDLVTSSPRAAERKISI</sequence>
<proteinExistence type="predicted"/>
<reference evidence="1" key="1">
    <citation type="submission" date="2014-09" db="EMBL/GenBank/DDBJ databases">
        <authorList>
            <person name="Magalhaes I.L.F."/>
            <person name="Oliveira U."/>
            <person name="Santos F.R."/>
            <person name="Vidigal T.H.D.A."/>
            <person name="Brescovit A.D."/>
            <person name="Santos A.J."/>
        </authorList>
    </citation>
    <scope>NUCLEOTIDE SEQUENCE</scope>
    <source>
        <tissue evidence="1">Shoot tissue taken approximately 20 cm above the soil surface</tissue>
    </source>
</reference>
<dbReference type="EMBL" id="GBRH01233657">
    <property type="protein sequence ID" value="JAD64238.1"/>
    <property type="molecule type" value="Transcribed_RNA"/>
</dbReference>
<evidence type="ECO:0000313" key="1">
    <source>
        <dbReference type="EMBL" id="JAD64238.1"/>
    </source>
</evidence>